<dbReference type="AlphaFoldDB" id="A0A1T1H4F6"/>
<evidence type="ECO:0000256" key="1">
    <source>
        <dbReference type="SAM" id="SignalP"/>
    </source>
</evidence>
<evidence type="ECO:0000313" key="3">
    <source>
        <dbReference type="Proteomes" id="UP000191160"/>
    </source>
</evidence>
<feature type="signal peptide" evidence="1">
    <location>
        <begin position="1"/>
        <end position="22"/>
    </location>
</feature>
<gene>
    <name evidence="2" type="ORF">B1202_03700</name>
</gene>
<evidence type="ECO:0008006" key="4">
    <source>
        <dbReference type="Google" id="ProtNLM"/>
    </source>
</evidence>
<evidence type="ECO:0000313" key="2">
    <source>
        <dbReference type="EMBL" id="OOV84742.1"/>
    </source>
</evidence>
<proteinExistence type="predicted"/>
<keyword evidence="3" id="KW-1185">Reference proteome</keyword>
<sequence length="125" mass="13712">MKTIFTALLTCSILFSTGCATMFNGSSQTVNIRSNDADAKLYVNEEYMGKNNAVYTFKKKENYVLKAEKTGCKTTTVIPTKTFDPTTLLGVLVDWGIISILVVDGAATGSWQKFNQTSFVIDPDC</sequence>
<dbReference type="Proteomes" id="UP000191160">
    <property type="component" value="Unassembled WGS sequence"/>
</dbReference>
<name>A0A1T1H4F6_9GAMM</name>
<feature type="chain" id="PRO_5013272867" description="PEGA domain-containing protein" evidence="1">
    <location>
        <begin position="23"/>
        <end position="125"/>
    </location>
</feature>
<dbReference type="RefSeq" id="WP_249668811.1">
    <property type="nucleotide sequence ID" value="NZ_JAMCOZ010000005.1"/>
</dbReference>
<dbReference type="EMBL" id="MVKX01000002">
    <property type="protein sequence ID" value="OOV84742.1"/>
    <property type="molecule type" value="Genomic_DNA"/>
</dbReference>
<protein>
    <recommendedName>
        <fullName evidence="4">PEGA domain-containing protein</fullName>
    </recommendedName>
</protein>
<organism evidence="2 3">
    <name type="scientific">Acinetobacter amyesii</name>
    <dbReference type="NCBI Taxonomy" id="2942470"/>
    <lineage>
        <taxon>Bacteria</taxon>
        <taxon>Pseudomonadati</taxon>
        <taxon>Pseudomonadota</taxon>
        <taxon>Gammaproteobacteria</taxon>
        <taxon>Moraxellales</taxon>
        <taxon>Moraxellaceae</taxon>
        <taxon>Acinetobacter</taxon>
    </lineage>
</organism>
<comment type="caution">
    <text evidence="2">The sequence shown here is derived from an EMBL/GenBank/DDBJ whole genome shotgun (WGS) entry which is preliminary data.</text>
</comment>
<reference evidence="2 3" key="1">
    <citation type="submission" date="2017-02" db="EMBL/GenBank/DDBJ databases">
        <title>Acinetobacter sp. ANC 4945, whole genome shotgun sequencing project.</title>
        <authorList>
            <person name="Radolfova-Krizova L."/>
            <person name="Al Atrouni A."/>
            <person name="Nemec A."/>
        </authorList>
    </citation>
    <scope>NUCLEOTIDE SEQUENCE [LARGE SCALE GENOMIC DNA]</scope>
    <source>
        <strain evidence="2 3">ANC 4945</strain>
    </source>
</reference>
<accession>A0A1T1H4F6</accession>
<dbReference type="PROSITE" id="PS51257">
    <property type="entry name" value="PROKAR_LIPOPROTEIN"/>
    <property type="match status" value="1"/>
</dbReference>
<keyword evidence="1" id="KW-0732">Signal</keyword>